<organism evidence="1 2">
    <name type="scientific">Gordonia phthalatica</name>
    <dbReference type="NCBI Taxonomy" id="1136941"/>
    <lineage>
        <taxon>Bacteria</taxon>
        <taxon>Bacillati</taxon>
        <taxon>Actinomycetota</taxon>
        <taxon>Actinomycetes</taxon>
        <taxon>Mycobacteriales</taxon>
        <taxon>Gordoniaceae</taxon>
        <taxon>Gordonia</taxon>
    </lineage>
</organism>
<evidence type="ECO:0000313" key="1">
    <source>
        <dbReference type="EMBL" id="ALG84922.1"/>
    </source>
</evidence>
<dbReference type="AlphaFoldDB" id="A0A0N9MR71"/>
<proteinExistence type="predicted"/>
<protein>
    <recommendedName>
        <fullName evidence="3">Polyketide cyclase</fullName>
    </recommendedName>
</protein>
<reference evidence="2" key="1">
    <citation type="submission" date="2015-06" db="EMBL/GenBank/DDBJ databases">
        <title>Complete genome sequence and metabolic analysis of phthalate degradation pathway in Gordonia sp. QH-11.</title>
        <authorList>
            <person name="Jin D."/>
            <person name="Kong X."/>
            <person name="Bai Z."/>
        </authorList>
    </citation>
    <scope>NUCLEOTIDE SEQUENCE [LARGE SCALE GENOMIC DNA]</scope>
    <source>
        <strain evidence="2">QH-11</strain>
    </source>
</reference>
<dbReference type="InterPro" id="IPR019587">
    <property type="entry name" value="Polyketide_cyclase/dehydratase"/>
</dbReference>
<sequence>MTTSAASRDFSEEIRIDADRDRVWAVLSDPATMPEASPELFAVTRRHGPFKVGERFVGWNRRGAVVWPTVNRVLSVDPGRELSWLTKTSGAVWTYTLTEDDGATILRETRQMPSGAPRFATMFGDALLGGMANHADELETHVSATLAWIKARTES</sequence>
<dbReference type="OrthoDB" id="6624781at2"/>
<dbReference type="CDD" id="cd07812">
    <property type="entry name" value="SRPBCC"/>
    <property type="match status" value="1"/>
</dbReference>
<dbReference type="PATRIC" id="fig|1136941.3.peg.2241"/>
<dbReference type="RefSeq" id="WP_062392923.1">
    <property type="nucleotide sequence ID" value="NZ_CP011853.1"/>
</dbReference>
<dbReference type="Pfam" id="PF10604">
    <property type="entry name" value="Polyketide_cyc2"/>
    <property type="match status" value="1"/>
</dbReference>
<name>A0A0N9MR71_9ACTN</name>
<gene>
    <name evidence="1" type="ORF">ACH46_10980</name>
</gene>
<dbReference type="KEGG" id="goq:ACH46_10980"/>
<dbReference type="Proteomes" id="UP000063789">
    <property type="component" value="Chromosome"/>
</dbReference>
<reference evidence="1 2" key="2">
    <citation type="journal article" date="2017" name="Int. J. Syst. Evol. Microbiol.">
        <title>Gordonia phthalatica sp. nov., a di-n-butyl phthalate-degrading bacterium isolated from activated sludge.</title>
        <authorList>
            <person name="Jin D."/>
            <person name="Kong X."/>
            <person name="Jia M."/>
            <person name="Yu X."/>
            <person name="Wang X."/>
            <person name="Zhuang X."/>
            <person name="Deng Y."/>
            <person name="Bai Z."/>
        </authorList>
    </citation>
    <scope>NUCLEOTIDE SEQUENCE [LARGE SCALE GENOMIC DNA]</scope>
    <source>
        <strain evidence="1 2">QH-11</strain>
    </source>
</reference>
<evidence type="ECO:0000313" key="2">
    <source>
        <dbReference type="Proteomes" id="UP000063789"/>
    </source>
</evidence>
<dbReference type="STRING" id="1136941.ACH46_10980"/>
<dbReference type="Gene3D" id="3.30.530.20">
    <property type="match status" value="1"/>
</dbReference>
<evidence type="ECO:0008006" key="3">
    <source>
        <dbReference type="Google" id="ProtNLM"/>
    </source>
</evidence>
<accession>A0A0N9MR71</accession>
<keyword evidence="2" id="KW-1185">Reference proteome</keyword>
<dbReference type="SUPFAM" id="SSF55961">
    <property type="entry name" value="Bet v1-like"/>
    <property type="match status" value="1"/>
</dbReference>
<dbReference type="InterPro" id="IPR023393">
    <property type="entry name" value="START-like_dom_sf"/>
</dbReference>
<dbReference type="EMBL" id="CP011853">
    <property type="protein sequence ID" value="ALG84922.1"/>
    <property type="molecule type" value="Genomic_DNA"/>
</dbReference>